<feature type="signal peptide" evidence="1">
    <location>
        <begin position="1"/>
        <end position="15"/>
    </location>
</feature>
<dbReference type="Proteomes" id="UP001558613">
    <property type="component" value="Unassembled WGS sequence"/>
</dbReference>
<keyword evidence="1" id="KW-0732">Signal</keyword>
<accession>A0ABR3N1L0</accession>
<reference evidence="2 3" key="1">
    <citation type="submission" date="2023-09" db="EMBL/GenBank/DDBJ databases">
        <authorList>
            <person name="Wang M."/>
        </authorList>
    </citation>
    <scope>NUCLEOTIDE SEQUENCE [LARGE SCALE GENOMIC DNA]</scope>
    <source>
        <strain evidence="2">GT-2023</strain>
        <tissue evidence="2">Liver</tissue>
    </source>
</reference>
<evidence type="ECO:0000313" key="2">
    <source>
        <dbReference type="EMBL" id="KAL1270754.1"/>
    </source>
</evidence>
<gene>
    <name evidence="2" type="ORF">QQF64_029770</name>
</gene>
<evidence type="ECO:0000313" key="3">
    <source>
        <dbReference type="Proteomes" id="UP001558613"/>
    </source>
</evidence>
<sequence length="117" mass="12839">MSWCLLTTTFPVALSVGQFECLACGVHDGSSSGFLVIRLLPAMLLSVAKHRLCLFHLSMGCLQKSVIHGHRETVKAGFVLLVLGLYMSYSVSREPRYTHEKSKALLSTSDNQSHCSP</sequence>
<organism evidence="2 3">
    <name type="scientific">Cirrhinus molitorella</name>
    <name type="common">mud carp</name>
    <dbReference type="NCBI Taxonomy" id="172907"/>
    <lineage>
        <taxon>Eukaryota</taxon>
        <taxon>Metazoa</taxon>
        <taxon>Chordata</taxon>
        <taxon>Craniata</taxon>
        <taxon>Vertebrata</taxon>
        <taxon>Euteleostomi</taxon>
        <taxon>Actinopterygii</taxon>
        <taxon>Neopterygii</taxon>
        <taxon>Teleostei</taxon>
        <taxon>Ostariophysi</taxon>
        <taxon>Cypriniformes</taxon>
        <taxon>Cyprinidae</taxon>
        <taxon>Labeoninae</taxon>
        <taxon>Labeonini</taxon>
        <taxon>Cirrhinus</taxon>
    </lineage>
</organism>
<proteinExistence type="predicted"/>
<name>A0ABR3N1L0_9TELE</name>
<protein>
    <submittedName>
        <fullName evidence="2">Uncharacterized protein</fullName>
    </submittedName>
</protein>
<comment type="caution">
    <text evidence="2">The sequence shown here is derived from an EMBL/GenBank/DDBJ whole genome shotgun (WGS) entry which is preliminary data.</text>
</comment>
<feature type="chain" id="PRO_5045713339" evidence="1">
    <location>
        <begin position="16"/>
        <end position="117"/>
    </location>
</feature>
<dbReference type="EMBL" id="JAYMGO010000007">
    <property type="protein sequence ID" value="KAL1270754.1"/>
    <property type="molecule type" value="Genomic_DNA"/>
</dbReference>
<keyword evidence="3" id="KW-1185">Reference proteome</keyword>
<evidence type="ECO:0000256" key="1">
    <source>
        <dbReference type="SAM" id="SignalP"/>
    </source>
</evidence>